<reference evidence="2 3" key="3">
    <citation type="journal article" date="2010" name="BMC Genomics">
        <title>Transcriptome sequencing and comparative analysis of cucumber flowers with different sex types.</title>
        <authorList>
            <person name="Guo S."/>
            <person name="Zheng Y."/>
            <person name="Joung J.G."/>
            <person name="Liu S."/>
            <person name="Zhang Z."/>
            <person name="Crasta O.R."/>
            <person name="Sobral B.W."/>
            <person name="Xu Y."/>
            <person name="Huang S."/>
            <person name="Fei Z."/>
        </authorList>
    </citation>
    <scope>NUCLEOTIDE SEQUENCE [LARGE SCALE GENOMIC DNA]</scope>
    <source>
        <strain evidence="3">cv. 9930</strain>
    </source>
</reference>
<proteinExistence type="predicted"/>
<keyword evidence="3" id="KW-1185">Reference proteome</keyword>
<evidence type="ECO:0000313" key="2">
    <source>
        <dbReference type="EMBL" id="KGN62028.1"/>
    </source>
</evidence>
<dbReference type="Proteomes" id="UP000029981">
    <property type="component" value="Chromosome 2"/>
</dbReference>
<organism evidence="2 3">
    <name type="scientific">Cucumis sativus</name>
    <name type="common">Cucumber</name>
    <dbReference type="NCBI Taxonomy" id="3659"/>
    <lineage>
        <taxon>Eukaryota</taxon>
        <taxon>Viridiplantae</taxon>
        <taxon>Streptophyta</taxon>
        <taxon>Embryophyta</taxon>
        <taxon>Tracheophyta</taxon>
        <taxon>Spermatophyta</taxon>
        <taxon>Magnoliopsida</taxon>
        <taxon>eudicotyledons</taxon>
        <taxon>Gunneridae</taxon>
        <taxon>Pentapetalae</taxon>
        <taxon>rosids</taxon>
        <taxon>fabids</taxon>
        <taxon>Cucurbitales</taxon>
        <taxon>Cucurbitaceae</taxon>
        <taxon>Benincaseae</taxon>
        <taxon>Cucumis</taxon>
    </lineage>
</organism>
<gene>
    <name evidence="2" type="ORF">Csa_2G287100</name>
</gene>
<dbReference type="AlphaFoldDB" id="A0A0A0LJU1"/>
<dbReference type="EMBL" id="CM002923">
    <property type="protein sequence ID" value="KGN62028.1"/>
    <property type="molecule type" value="Genomic_DNA"/>
</dbReference>
<sequence length="97" mass="11218">MKGAKMEETDQSVAQHRGYGKAATDPQRKNEKFGEKWTGRWGLNEEKKIKVQIVNWESRRPSSLVFRQPVMGSALSLHKWSISQGKTKEMIQFNKLL</sequence>
<reference evidence="2 3" key="1">
    <citation type="journal article" date="2009" name="Nat. Genet.">
        <title>The genome of the cucumber, Cucumis sativus L.</title>
        <authorList>
            <person name="Huang S."/>
            <person name="Li R."/>
            <person name="Zhang Z."/>
            <person name="Li L."/>
            <person name="Gu X."/>
            <person name="Fan W."/>
            <person name="Lucas W.J."/>
            <person name="Wang X."/>
            <person name="Xie B."/>
            <person name="Ni P."/>
            <person name="Ren Y."/>
            <person name="Zhu H."/>
            <person name="Li J."/>
            <person name="Lin K."/>
            <person name="Jin W."/>
            <person name="Fei Z."/>
            <person name="Li G."/>
            <person name="Staub J."/>
            <person name="Kilian A."/>
            <person name="van der Vossen E.A."/>
            <person name="Wu Y."/>
            <person name="Guo J."/>
            <person name="He J."/>
            <person name="Jia Z."/>
            <person name="Ren Y."/>
            <person name="Tian G."/>
            <person name="Lu Y."/>
            <person name="Ruan J."/>
            <person name="Qian W."/>
            <person name="Wang M."/>
            <person name="Huang Q."/>
            <person name="Li B."/>
            <person name="Xuan Z."/>
            <person name="Cao J."/>
            <person name="Asan"/>
            <person name="Wu Z."/>
            <person name="Zhang J."/>
            <person name="Cai Q."/>
            <person name="Bai Y."/>
            <person name="Zhao B."/>
            <person name="Han Y."/>
            <person name="Li Y."/>
            <person name="Li X."/>
            <person name="Wang S."/>
            <person name="Shi Q."/>
            <person name="Liu S."/>
            <person name="Cho W.K."/>
            <person name="Kim J.Y."/>
            <person name="Xu Y."/>
            <person name="Heller-Uszynska K."/>
            <person name="Miao H."/>
            <person name="Cheng Z."/>
            <person name="Zhang S."/>
            <person name="Wu J."/>
            <person name="Yang Y."/>
            <person name="Kang H."/>
            <person name="Li M."/>
            <person name="Liang H."/>
            <person name="Ren X."/>
            <person name="Shi Z."/>
            <person name="Wen M."/>
            <person name="Jian M."/>
            <person name="Yang H."/>
            <person name="Zhang G."/>
            <person name="Yang Z."/>
            <person name="Chen R."/>
            <person name="Liu S."/>
            <person name="Li J."/>
            <person name="Ma L."/>
            <person name="Liu H."/>
            <person name="Zhou Y."/>
            <person name="Zhao J."/>
            <person name="Fang X."/>
            <person name="Li G."/>
            <person name="Fang L."/>
            <person name="Li Y."/>
            <person name="Liu D."/>
            <person name="Zheng H."/>
            <person name="Zhang Y."/>
            <person name="Qin N."/>
            <person name="Li Z."/>
            <person name="Yang G."/>
            <person name="Yang S."/>
            <person name="Bolund L."/>
            <person name="Kristiansen K."/>
            <person name="Zheng H."/>
            <person name="Li S."/>
            <person name="Zhang X."/>
            <person name="Yang H."/>
            <person name="Wang J."/>
            <person name="Sun R."/>
            <person name="Zhang B."/>
            <person name="Jiang S."/>
            <person name="Wang J."/>
            <person name="Du Y."/>
            <person name="Li S."/>
        </authorList>
    </citation>
    <scope>NUCLEOTIDE SEQUENCE [LARGE SCALE GENOMIC DNA]</scope>
    <source>
        <strain evidence="3">cv. 9930</strain>
    </source>
</reference>
<name>A0A0A0LJU1_CUCSA</name>
<feature type="compositionally biased region" description="Basic and acidic residues" evidence="1">
    <location>
        <begin position="26"/>
        <end position="35"/>
    </location>
</feature>
<evidence type="ECO:0000256" key="1">
    <source>
        <dbReference type="SAM" id="MobiDB-lite"/>
    </source>
</evidence>
<feature type="region of interest" description="Disordered" evidence="1">
    <location>
        <begin position="1"/>
        <end position="35"/>
    </location>
</feature>
<evidence type="ECO:0000313" key="3">
    <source>
        <dbReference type="Proteomes" id="UP000029981"/>
    </source>
</evidence>
<protein>
    <submittedName>
        <fullName evidence="2">Uncharacterized protein</fullName>
    </submittedName>
</protein>
<reference evidence="2 3" key="2">
    <citation type="journal article" date="2009" name="PLoS ONE">
        <title>An integrated genetic and cytogenetic map of the cucumber genome.</title>
        <authorList>
            <person name="Ren Y."/>
            <person name="Zhang Z."/>
            <person name="Liu J."/>
            <person name="Staub J.E."/>
            <person name="Han Y."/>
            <person name="Cheng Z."/>
            <person name="Li X."/>
            <person name="Lu J."/>
            <person name="Miao H."/>
            <person name="Kang H."/>
            <person name="Xie B."/>
            <person name="Gu X."/>
            <person name="Wang X."/>
            <person name="Du Y."/>
            <person name="Jin W."/>
            <person name="Huang S."/>
        </authorList>
    </citation>
    <scope>NUCLEOTIDE SEQUENCE [LARGE SCALE GENOMIC DNA]</scope>
    <source>
        <strain evidence="3">cv. 9930</strain>
    </source>
</reference>
<dbReference type="Gramene" id="KGN62028">
    <property type="protein sequence ID" value="KGN62028"/>
    <property type="gene ID" value="Csa_2G287100"/>
</dbReference>
<accession>A0A0A0LJU1</accession>
<reference evidence="2 3" key="4">
    <citation type="journal article" date="2011" name="BMC Genomics">
        <title>RNA-Seq improves annotation of protein-coding genes in the cucumber genome.</title>
        <authorList>
            <person name="Li Z."/>
            <person name="Zhang Z."/>
            <person name="Yan P."/>
            <person name="Huang S."/>
            <person name="Fei Z."/>
            <person name="Lin K."/>
        </authorList>
    </citation>
    <scope>NUCLEOTIDE SEQUENCE [LARGE SCALE GENOMIC DNA]</scope>
    <source>
        <strain evidence="3">cv. 9930</strain>
    </source>
</reference>